<dbReference type="PANTHER" id="PTHR42718:SF9">
    <property type="entry name" value="MAJOR FACILITATOR SUPERFAMILY MULTIDRUG TRANSPORTER MFSC"/>
    <property type="match status" value="1"/>
</dbReference>
<dbReference type="Proteomes" id="UP000321429">
    <property type="component" value="Unassembled WGS sequence"/>
</dbReference>
<feature type="transmembrane region" description="Helical" evidence="8">
    <location>
        <begin position="173"/>
        <end position="192"/>
    </location>
</feature>
<comment type="caution">
    <text evidence="10">The sequence shown here is derived from an EMBL/GenBank/DDBJ whole genome shotgun (WGS) entry which is preliminary data.</text>
</comment>
<keyword evidence="6 8" id="KW-1133">Transmembrane helix</keyword>
<dbReference type="EMBL" id="BJUD01000035">
    <property type="protein sequence ID" value="GEK29158.1"/>
    <property type="molecule type" value="Genomic_DNA"/>
</dbReference>
<dbReference type="SUPFAM" id="SSF103473">
    <property type="entry name" value="MFS general substrate transporter"/>
    <property type="match status" value="1"/>
</dbReference>
<evidence type="ECO:0000256" key="2">
    <source>
        <dbReference type="ARBA" id="ARBA00008537"/>
    </source>
</evidence>
<dbReference type="GO" id="GO:0005886">
    <property type="term" value="C:plasma membrane"/>
    <property type="evidence" value="ECO:0007669"/>
    <property type="project" value="UniProtKB-SubCell"/>
</dbReference>
<feature type="transmembrane region" description="Helical" evidence="8">
    <location>
        <begin position="57"/>
        <end position="76"/>
    </location>
</feature>
<evidence type="ECO:0000256" key="5">
    <source>
        <dbReference type="ARBA" id="ARBA00022692"/>
    </source>
</evidence>
<feature type="transmembrane region" description="Helical" evidence="8">
    <location>
        <begin position="204"/>
        <end position="223"/>
    </location>
</feature>
<sequence>MTFMQEQTTDRVSRKVLLAILGTAILSFCGVLTETSMNVTFPTLMRQLHVTIGTVQWLTTGYLLVAALVMTMASYIHKRFSYKGTFALGIILFVIGLLVCALAPTFSILLLGRLIGGVATGLCIPLMFTIITQFVPVEKLGVYMALGGMIIGFAPALGPTYGGLVSYALGWRMIFWIILPITLIAFVLGFFNIHQKTQPVVTRFDIVGFVLIAVAFITISLGFNNVSHSGWGSPLFWGFILIGVIAVVGYGWWGLHTEHPLIAVTIFKQPTFTLSFLTYLLIQLGNIGLGFLLPNYAQLVLGANAMTAGLILLPGSLLNSILTPISGNVLDRSGAQKPIMWGLVLSCLGMLGFVVVAPHMALLWLVGLYMLFCIGFAFSFSNTLTNGLQQLSPELFGDGNAAFNSIQQYAGSIGTAIMATVLSSSQLHAGSLSMKAATARGAQHDFMIVLAMIVAMLVLATINFRMQKATAK</sequence>
<evidence type="ECO:0000256" key="1">
    <source>
        <dbReference type="ARBA" id="ARBA00004651"/>
    </source>
</evidence>
<keyword evidence="5 8" id="KW-0812">Transmembrane</keyword>
<protein>
    <submittedName>
        <fullName evidence="10">MFS transporter</fullName>
    </submittedName>
</protein>
<evidence type="ECO:0000313" key="10">
    <source>
        <dbReference type="EMBL" id="GEK29158.1"/>
    </source>
</evidence>
<dbReference type="InterPro" id="IPR020846">
    <property type="entry name" value="MFS_dom"/>
</dbReference>
<keyword evidence="3" id="KW-0813">Transport</keyword>
<feature type="transmembrane region" description="Helical" evidence="8">
    <location>
        <begin position="88"/>
        <end position="108"/>
    </location>
</feature>
<feature type="transmembrane region" description="Helical" evidence="8">
    <location>
        <begin position="446"/>
        <end position="464"/>
    </location>
</feature>
<keyword evidence="7 8" id="KW-0472">Membrane</keyword>
<gene>
    <name evidence="10" type="ORF">LSI01_14690</name>
</gene>
<proteinExistence type="inferred from homology"/>
<evidence type="ECO:0000313" key="11">
    <source>
        <dbReference type="Proteomes" id="UP000321429"/>
    </source>
</evidence>
<evidence type="ECO:0000256" key="6">
    <source>
        <dbReference type="ARBA" id="ARBA00022989"/>
    </source>
</evidence>
<dbReference type="AlphaFoldDB" id="A0A510VQD6"/>
<feature type="transmembrane region" description="Helical" evidence="8">
    <location>
        <begin position="114"/>
        <end position="135"/>
    </location>
</feature>
<evidence type="ECO:0000259" key="9">
    <source>
        <dbReference type="PROSITE" id="PS50850"/>
    </source>
</evidence>
<feature type="transmembrane region" description="Helical" evidence="8">
    <location>
        <begin position="363"/>
        <end position="385"/>
    </location>
</feature>
<dbReference type="PROSITE" id="PS50850">
    <property type="entry name" value="MFS"/>
    <property type="match status" value="1"/>
</dbReference>
<dbReference type="Pfam" id="PF07690">
    <property type="entry name" value="MFS_1"/>
    <property type="match status" value="1"/>
</dbReference>
<dbReference type="Gene3D" id="1.20.1720.10">
    <property type="entry name" value="Multidrug resistance protein D"/>
    <property type="match status" value="1"/>
</dbReference>
<feature type="transmembrane region" description="Helical" evidence="8">
    <location>
        <begin position="274"/>
        <end position="293"/>
    </location>
</feature>
<reference evidence="10 11" key="1">
    <citation type="submission" date="2019-07" db="EMBL/GenBank/DDBJ databases">
        <title>Whole genome shotgun sequence of Lactobacillus siliginis NBRC 101315.</title>
        <authorList>
            <person name="Hosoyama A."/>
            <person name="Uohara A."/>
            <person name="Ohji S."/>
            <person name="Ichikawa N."/>
        </authorList>
    </citation>
    <scope>NUCLEOTIDE SEQUENCE [LARGE SCALE GENOMIC DNA]</scope>
    <source>
        <strain evidence="10 11">NBRC 101315</strain>
    </source>
</reference>
<dbReference type="InterPro" id="IPR036259">
    <property type="entry name" value="MFS_trans_sf"/>
</dbReference>
<feature type="transmembrane region" description="Helical" evidence="8">
    <location>
        <begin position="406"/>
        <end position="426"/>
    </location>
</feature>
<dbReference type="GO" id="GO:0022857">
    <property type="term" value="F:transmembrane transporter activity"/>
    <property type="evidence" value="ECO:0007669"/>
    <property type="project" value="InterPro"/>
</dbReference>
<dbReference type="InterPro" id="IPR011701">
    <property type="entry name" value="MFS"/>
</dbReference>
<dbReference type="PRINTS" id="PR01036">
    <property type="entry name" value="TCRTETB"/>
</dbReference>
<name>A0A510VQD6_9LACO</name>
<dbReference type="InterPro" id="IPR004638">
    <property type="entry name" value="EmrB-like"/>
</dbReference>
<feature type="transmembrane region" description="Helical" evidence="8">
    <location>
        <begin position="339"/>
        <end position="357"/>
    </location>
</feature>
<keyword evidence="4" id="KW-1003">Cell membrane</keyword>
<evidence type="ECO:0000256" key="7">
    <source>
        <dbReference type="ARBA" id="ARBA00023136"/>
    </source>
</evidence>
<evidence type="ECO:0000256" key="3">
    <source>
        <dbReference type="ARBA" id="ARBA00022448"/>
    </source>
</evidence>
<dbReference type="NCBIfam" id="TIGR00711">
    <property type="entry name" value="efflux_EmrB"/>
    <property type="match status" value="1"/>
</dbReference>
<evidence type="ECO:0000256" key="4">
    <source>
        <dbReference type="ARBA" id="ARBA00022475"/>
    </source>
</evidence>
<organism evidence="10 11">
    <name type="scientific">Furfurilactobacillus siliginis</name>
    <dbReference type="NCBI Taxonomy" id="348151"/>
    <lineage>
        <taxon>Bacteria</taxon>
        <taxon>Bacillati</taxon>
        <taxon>Bacillota</taxon>
        <taxon>Bacilli</taxon>
        <taxon>Lactobacillales</taxon>
        <taxon>Lactobacillaceae</taxon>
        <taxon>Furfurilactobacillus</taxon>
    </lineage>
</organism>
<feature type="domain" description="Major facilitator superfamily (MFS) profile" evidence="9">
    <location>
        <begin position="15"/>
        <end position="469"/>
    </location>
</feature>
<feature type="transmembrane region" description="Helical" evidence="8">
    <location>
        <begin position="235"/>
        <end position="253"/>
    </location>
</feature>
<evidence type="ECO:0000256" key="8">
    <source>
        <dbReference type="SAM" id="Phobius"/>
    </source>
</evidence>
<dbReference type="PANTHER" id="PTHR42718">
    <property type="entry name" value="MAJOR FACILITATOR SUPERFAMILY MULTIDRUG TRANSPORTER MFSC"/>
    <property type="match status" value="1"/>
</dbReference>
<feature type="transmembrane region" description="Helical" evidence="8">
    <location>
        <begin position="142"/>
        <end position="161"/>
    </location>
</feature>
<comment type="subcellular location">
    <subcellularLocation>
        <location evidence="1">Cell membrane</location>
        <topology evidence="1">Multi-pass membrane protein</topology>
    </subcellularLocation>
</comment>
<comment type="similarity">
    <text evidence="2">Belongs to the major facilitator superfamily. EmrB family.</text>
</comment>
<dbReference type="Gene3D" id="1.20.1250.20">
    <property type="entry name" value="MFS general substrate transporter like domains"/>
    <property type="match status" value="1"/>
</dbReference>
<accession>A0A510VQD6</accession>